<dbReference type="GO" id="GO:0000139">
    <property type="term" value="C:Golgi membrane"/>
    <property type="evidence" value="ECO:0007669"/>
    <property type="project" value="TreeGrafter"/>
</dbReference>
<accession>A0A834RD56</accession>
<evidence type="ECO:0000256" key="7">
    <source>
        <dbReference type="ARBA" id="ARBA00040493"/>
    </source>
</evidence>
<evidence type="ECO:0000256" key="3">
    <source>
        <dbReference type="ARBA" id="ARBA00005648"/>
    </source>
</evidence>
<evidence type="ECO:0000259" key="9">
    <source>
        <dbReference type="Pfam" id="PF07970"/>
    </source>
</evidence>
<name>A0A834RD56_SARSC</name>
<reference evidence="12" key="3">
    <citation type="submission" date="2022-06" db="UniProtKB">
        <authorList>
            <consortium name="EnsemblMetazoa"/>
        </authorList>
    </citation>
    <scope>IDENTIFICATION</scope>
</reference>
<dbReference type="Pfam" id="PF13850">
    <property type="entry name" value="ERGIC_N"/>
    <property type="match status" value="1"/>
</dbReference>
<sequence>MIQSTSSSFDDDNCKNHQTIRLRKSFFEKIRSQLARFDAYPKTLEDFRIKTFGGATVTIISIVLIFIMFLLELHYYLTPYVQEELMVDLSGGKKLKISFDIVFPHIICSHLSLDATDVSGEQHINIDHNIFKRKLNENGDPIELPQKDNTIITKKSSKKISNKNAFDNSTTVASLSADRCESCYGVEPSIKRCCNTCQDVREAYNAKGWILDPSTVEQCKREGITSNYPKEGCQIFGSLEVNKIAGNFHIALGQSFQKHHAHVHDINLGDLISMNTSHRINHLSFGQKIDKIVNQLDGTWFTSNEGHGLATFQYYVKIIPTIYENLRDEKIETNQFAVTRYKKEFGSTFEAITDSQLPGVFFIYEFGPMLVKYSERWRSTLHFLTSVCAITGGILTVAGIIDSFIYHSHRVLKAKIQLGKLG</sequence>
<feature type="transmembrane region" description="Helical" evidence="8">
    <location>
        <begin position="381"/>
        <end position="405"/>
    </location>
</feature>
<dbReference type="OrthoDB" id="270930at2759"/>
<evidence type="ECO:0000256" key="4">
    <source>
        <dbReference type="ARBA" id="ARBA00022692"/>
    </source>
</evidence>
<dbReference type="GO" id="GO:0006890">
    <property type="term" value="P:retrograde vesicle-mediated transport, Golgi to endoplasmic reticulum"/>
    <property type="evidence" value="ECO:0007669"/>
    <property type="project" value="TreeGrafter"/>
</dbReference>
<dbReference type="InterPro" id="IPR045888">
    <property type="entry name" value="Erv"/>
</dbReference>
<evidence type="ECO:0000313" key="12">
    <source>
        <dbReference type="EnsemblMetazoa" id="KAF7494462.1"/>
    </source>
</evidence>
<dbReference type="GO" id="GO:0006888">
    <property type="term" value="P:endoplasmic reticulum to Golgi vesicle-mediated transport"/>
    <property type="evidence" value="ECO:0007669"/>
    <property type="project" value="TreeGrafter"/>
</dbReference>
<keyword evidence="6 8" id="KW-0472">Membrane</keyword>
<dbReference type="OMA" id="QRHEGCR"/>
<dbReference type="InterPro" id="IPR039542">
    <property type="entry name" value="Erv_N"/>
</dbReference>
<evidence type="ECO:0000256" key="1">
    <source>
        <dbReference type="ARBA" id="ARBA00004257"/>
    </source>
</evidence>
<evidence type="ECO:0000259" key="10">
    <source>
        <dbReference type="Pfam" id="PF13850"/>
    </source>
</evidence>
<dbReference type="EMBL" id="WVUK01000053">
    <property type="protein sequence ID" value="KAF7494462.1"/>
    <property type="molecule type" value="Genomic_DNA"/>
</dbReference>
<dbReference type="Pfam" id="PF07970">
    <property type="entry name" value="COPIIcoated_ERV"/>
    <property type="match status" value="1"/>
</dbReference>
<dbReference type="PANTHER" id="PTHR10984">
    <property type="entry name" value="ENDOPLASMIC RETICULUM-GOLGI INTERMEDIATE COMPARTMENT PROTEIN"/>
    <property type="match status" value="1"/>
</dbReference>
<keyword evidence="4 8" id="KW-0812">Transmembrane</keyword>
<keyword evidence="5 8" id="KW-1133">Transmembrane helix</keyword>
<dbReference type="Proteomes" id="UP000070412">
    <property type="component" value="Unassembled WGS sequence"/>
</dbReference>
<proteinExistence type="inferred from homology"/>
<dbReference type="GO" id="GO:0005789">
    <property type="term" value="C:endoplasmic reticulum membrane"/>
    <property type="evidence" value="ECO:0007669"/>
    <property type="project" value="TreeGrafter"/>
</dbReference>
<evidence type="ECO:0000256" key="5">
    <source>
        <dbReference type="ARBA" id="ARBA00022989"/>
    </source>
</evidence>
<dbReference type="InterPro" id="IPR012936">
    <property type="entry name" value="Erv_C"/>
</dbReference>
<organism evidence="11">
    <name type="scientific">Sarcoptes scabiei</name>
    <name type="common">Itch mite</name>
    <name type="synonym">Acarus scabiei</name>
    <dbReference type="NCBI Taxonomy" id="52283"/>
    <lineage>
        <taxon>Eukaryota</taxon>
        <taxon>Metazoa</taxon>
        <taxon>Ecdysozoa</taxon>
        <taxon>Arthropoda</taxon>
        <taxon>Chelicerata</taxon>
        <taxon>Arachnida</taxon>
        <taxon>Acari</taxon>
        <taxon>Acariformes</taxon>
        <taxon>Sarcoptiformes</taxon>
        <taxon>Astigmata</taxon>
        <taxon>Psoroptidia</taxon>
        <taxon>Sarcoptoidea</taxon>
        <taxon>Sarcoptidae</taxon>
        <taxon>Sarcoptinae</taxon>
        <taxon>Sarcoptes</taxon>
    </lineage>
</organism>
<gene>
    <name evidence="11" type="ORF">SSS_3135</name>
</gene>
<comment type="similarity">
    <text evidence="3">Belongs to the ERGIC family.</text>
</comment>
<feature type="domain" description="Endoplasmic reticulum vesicle transporter C-terminal" evidence="9">
    <location>
        <begin position="183"/>
        <end position="402"/>
    </location>
</feature>
<dbReference type="GO" id="GO:0030134">
    <property type="term" value="C:COPII-coated ER to Golgi transport vesicle"/>
    <property type="evidence" value="ECO:0007669"/>
    <property type="project" value="TreeGrafter"/>
</dbReference>
<reference evidence="13" key="1">
    <citation type="journal article" date="2020" name="PLoS Negl. Trop. Dis.">
        <title>High-quality nuclear genome for Sarcoptes scabiei-A critical resource for a neglected parasite.</title>
        <authorList>
            <person name="Korhonen P.K."/>
            <person name="Gasser R.B."/>
            <person name="Ma G."/>
            <person name="Wang T."/>
            <person name="Stroehlein A.J."/>
            <person name="Young N.D."/>
            <person name="Ang C.S."/>
            <person name="Fernando D.D."/>
            <person name="Lu H.C."/>
            <person name="Taylor S."/>
            <person name="Reynolds S.L."/>
            <person name="Mofiz E."/>
            <person name="Najaraj S.H."/>
            <person name="Gowda H."/>
            <person name="Madugundu A."/>
            <person name="Renuse S."/>
            <person name="Holt D."/>
            <person name="Pandey A."/>
            <person name="Papenfuss A.T."/>
            <person name="Fischer K."/>
        </authorList>
    </citation>
    <scope>NUCLEOTIDE SEQUENCE [LARGE SCALE GENOMIC DNA]</scope>
</reference>
<dbReference type="AlphaFoldDB" id="A0A834RD56"/>
<reference evidence="11" key="2">
    <citation type="submission" date="2020-01" db="EMBL/GenBank/DDBJ databases">
        <authorList>
            <person name="Korhonen P.K.K."/>
            <person name="Guangxu M.G."/>
            <person name="Wang T.W."/>
            <person name="Stroehlein A.J.S."/>
            <person name="Young N.D."/>
            <person name="Ang C.-S.A."/>
            <person name="Fernando D.W.F."/>
            <person name="Lu H.L."/>
            <person name="Taylor S.T."/>
            <person name="Ehtesham M.E.M."/>
            <person name="Najaraj S.H.N."/>
            <person name="Harsha G.H.G."/>
            <person name="Madugundu A.M."/>
            <person name="Renuse S.R."/>
            <person name="Holt D.H."/>
            <person name="Pandey A.P."/>
            <person name="Papenfuss A.P."/>
            <person name="Gasser R.B.G."/>
            <person name="Fischer K.F."/>
        </authorList>
    </citation>
    <scope>NUCLEOTIDE SEQUENCE</scope>
    <source>
        <strain evidence="11">SSS_KF_BRIS2020</strain>
    </source>
</reference>
<comment type="subcellular location">
    <subcellularLocation>
        <location evidence="2">Endoplasmic reticulum-Golgi intermediate compartment membrane</location>
        <topology evidence="2">Multi-pass membrane protein</topology>
    </subcellularLocation>
    <subcellularLocation>
        <location evidence="1">Golgi apparatus</location>
        <location evidence="1">cis-Golgi network membrane</location>
        <topology evidence="1">Multi-pass membrane protein</topology>
    </subcellularLocation>
</comment>
<evidence type="ECO:0000313" key="11">
    <source>
        <dbReference type="EMBL" id="KAF7494462.1"/>
    </source>
</evidence>
<evidence type="ECO:0000256" key="8">
    <source>
        <dbReference type="SAM" id="Phobius"/>
    </source>
</evidence>
<evidence type="ECO:0000256" key="6">
    <source>
        <dbReference type="ARBA" id="ARBA00023136"/>
    </source>
</evidence>
<dbReference type="GO" id="GO:0033116">
    <property type="term" value="C:endoplasmic reticulum-Golgi intermediate compartment membrane"/>
    <property type="evidence" value="ECO:0007669"/>
    <property type="project" value="UniProtKB-SubCell"/>
</dbReference>
<evidence type="ECO:0000256" key="2">
    <source>
        <dbReference type="ARBA" id="ARBA00004457"/>
    </source>
</evidence>
<feature type="transmembrane region" description="Helical" evidence="8">
    <location>
        <begin position="52"/>
        <end position="77"/>
    </location>
</feature>
<keyword evidence="13" id="KW-1185">Reference proteome</keyword>
<evidence type="ECO:0000313" key="13">
    <source>
        <dbReference type="Proteomes" id="UP000070412"/>
    </source>
</evidence>
<feature type="domain" description="Endoplasmic reticulum vesicle transporter N-terminal" evidence="10">
    <location>
        <begin position="34"/>
        <end position="123"/>
    </location>
</feature>
<protein>
    <recommendedName>
        <fullName evidence="7">Endoplasmic reticulum-Golgi intermediate compartment protein 3</fullName>
    </recommendedName>
</protein>
<dbReference type="EnsemblMetazoa" id="SSS_3135s_mrna">
    <property type="protein sequence ID" value="KAF7494462.1"/>
    <property type="gene ID" value="SSS_3135"/>
</dbReference>
<dbReference type="PANTHER" id="PTHR10984:SF25">
    <property type="entry name" value="ENDOPLASMIC RETICULUM-GOLGI INTERMEDIATE COMPARTMENT PROTEIN 3"/>
    <property type="match status" value="1"/>
</dbReference>